<keyword evidence="1" id="KW-0175">Coiled coil</keyword>
<dbReference type="Pfam" id="PF06625">
    <property type="entry name" value="DUF1151"/>
    <property type="match status" value="1"/>
</dbReference>
<sequence length="169" mass="18926">MTDEIGDIFVGLGSSIIKDVKFRDSWVFAGGSGTKEKSPFDKPQPMLACCRTEMESRVRVKVQRTRRAQEGRWTTTSARESGSEGVSDLIIQLKKPLNPVRVSKSHQELHRELRMTHKTWGLHKRSMSGGEARAPACSGTEELGTGERQRRRIRTGSLSNRNCSRGIRG</sequence>
<keyword evidence="3" id="KW-1185">Reference proteome</keyword>
<dbReference type="GeneID" id="123729720"/>
<dbReference type="Proteomes" id="UP001652741">
    <property type="component" value="Chromosome ssa22"/>
</dbReference>
<evidence type="ECO:0000256" key="1">
    <source>
        <dbReference type="ARBA" id="ARBA00023054"/>
    </source>
</evidence>
<dbReference type="InterPro" id="IPR009533">
    <property type="entry name" value="FAM107"/>
</dbReference>
<dbReference type="RefSeq" id="XP_045561772.1">
    <property type="nucleotide sequence ID" value="XM_045705816.1"/>
</dbReference>
<feature type="region of interest" description="Disordered" evidence="2">
    <location>
        <begin position="122"/>
        <end position="169"/>
    </location>
</feature>
<evidence type="ECO:0000313" key="4">
    <source>
        <dbReference type="RefSeq" id="XP_045561772.1"/>
    </source>
</evidence>
<evidence type="ECO:0000256" key="2">
    <source>
        <dbReference type="SAM" id="MobiDB-lite"/>
    </source>
</evidence>
<protein>
    <submittedName>
        <fullName evidence="4">Uncharacterized protein isoform X2</fullName>
    </submittedName>
</protein>
<evidence type="ECO:0000313" key="3">
    <source>
        <dbReference type="Proteomes" id="UP001652741"/>
    </source>
</evidence>
<reference evidence="4" key="1">
    <citation type="submission" date="2025-08" db="UniProtKB">
        <authorList>
            <consortium name="RefSeq"/>
        </authorList>
    </citation>
    <scope>IDENTIFICATION</scope>
</reference>
<accession>A0ABM3DSI4</accession>
<organism evidence="3 4">
    <name type="scientific">Salmo salar</name>
    <name type="common">Atlantic salmon</name>
    <dbReference type="NCBI Taxonomy" id="8030"/>
    <lineage>
        <taxon>Eukaryota</taxon>
        <taxon>Metazoa</taxon>
        <taxon>Chordata</taxon>
        <taxon>Craniata</taxon>
        <taxon>Vertebrata</taxon>
        <taxon>Euteleostomi</taxon>
        <taxon>Actinopterygii</taxon>
        <taxon>Neopterygii</taxon>
        <taxon>Teleostei</taxon>
        <taxon>Protacanthopterygii</taxon>
        <taxon>Salmoniformes</taxon>
        <taxon>Salmonidae</taxon>
        <taxon>Salmoninae</taxon>
        <taxon>Salmo</taxon>
    </lineage>
</organism>
<gene>
    <name evidence="4" type="primary">LOC123729720</name>
</gene>
<name>A0ABM3DSI4_SALSA</name>
<dbReference type="PANTHER" id="PTHR16768:SF5">
    <property type="entry name" value="FI14214P"/>
    <property type="match status" value="1"/>
</dbReference>
<dbReference type="PANTHER" id="PTHR16768">
    <property type="entry name" value="DOWN REGULATED IN RENAL CARCINOMA 1/TU3A"/>
    <property type="match status" value="1"/>
</dbReference>
<proteinExistence type="predicted"/>